<gene>
    <name evidence="2" type="ORF">CQU01_21150</name>
</gene>
<dbReference type="EMBL" id="BJXW01000024">
    <property type="protein sequence ID" value="GEN31877.1"/>
    <property type="molecule type" value="Genomic_DNA"/>
</dbReference>
<comment type="caution">
    <text evidence="2">The sequence shown here is derived from an EMBL/GenBank/DDBJ whole genome shotgun (WGS) entry which is preliminary data.</text>
</comment>
<evidence type="ECO:0000313" key="2">
    <source>
        <dbReference type="EMBL" id="GEN31877.1"/>
    </source>
</evidence>
<evidence type="ECO:0008006" key="4">
    <source>
        <dbReference type="Google" id="ProtNLM"/>
    </source>
</evidence>
<keyword evidence="1" id="KW-1133">Transmembrane helix</keyword>
<keyword evidence="1" id="KW-0472">Membrane</keyword>
<accession>A0A511UZ07</accession>
<proteinExistence type="predicted"/>
<keyword evidence="1" id="KW-0812">Transmembrane</keyword>
<sequence>MFDFYSFFIPAMIGVIVCGVVAISIIVRLILQPRKNLMNRIDTLEKEVKELKESK</sequence>
<evidence type="ECO:0000256" key="1">
    <source>
        <dbReference type="SAM" id="Phobius"/>
    </source>
</evidence>
<dbReference type="Proteomes" id="UP000321491">
    <property type="component" value="Unassembled WGS sequence"/>
</dbReference>
<dbReference type="RefSeq" id="WP_170226701.1">
    <property type="nucleotide sequence ID" value="NZ_BJXW01000024.1"/>
</dbReference>
<name>A0A511UZ07_9BACI</name>
<reference evidence="2 3" key="1">
    <citation type="submission" date="2019-07" db="EMBL/GenBank/DDBJ databases">
        <title>Whole genome shotgun sequence of Cerasibacillus quisquiliarum NBRC 102429.</title>
        <authorList>
            <person name="Hosoyama A."/>
            <person name="Uohara A."/>
            <person name="Ohji S."/>
            <person name="Ichikawa N."/>
        </authorList>
    </citation>
    <scope>NUCLEOTIDE SEQUENCE [LARGE SCALE GENOMIC DNA]</scope>
    <source>
        <strain evidence="2 3">NBRC 102429</strain>
    </source>
</reference>
<evidence type="ECO:0000313" key="3">
    <source>
        <dbReference type="Proteomes" id="UP000321491"/>
    </source>
</evidence>
<dbReference type="AlphaFoldDB" id="A0A511UZ07"/>
<keyword evidence="3" id="KW-1185">Reference proteome</keyword>
<organism evidence="2 3">
    <name type="scientific">Cerasibacillus quisquiliarum</name>
    <dbReference type="NCBI Taxonomy" id="227865"/>
    <lineage>
        <taxon>Bacteria</taxon>
        <taxon>Bacillati</taxon>
        <taxon>Bacillota</taxon>
        <taxon>Bacilli</taxon>
        <taxon>Bacillales</taxon>
        <taxon>Bacillaceae</taxon>
        <taxon>Cerasibacillus</taxon>
    </lineage>
</organism>
<feature type="transmembrane region" description="Helical" evidence="1">
    <location>
        <begin position="6"/>
        <end position="31"/>
    </location>
</feature>
<protein>
    <recommendedName>
        <fullName evidence="4">DUF4083 domain-containing protein</fullName>
    </recommendedName>
</protein>